<reference evidence="1" key="2">
    <citation type="journal article" date="2023" name="Science">
        <title>Genomic signatures of disease resistance in endangered staghorn corals.</title>
        <authorList>
            <person name="Vollmer S.V."/>
            <person name="Selwyn J.D."/>
            <person name="Despard B.A."/>
            <person name="Roesel C.L."/>
        </authorList>
    </citation>
    <scope>NUCLEOTIDE SEQUENCE</scope>
    <source>
        <strain evidence="1">K2</strain>
    </source>
</reference>
<proteinExistence type="predicted"/>
<protein>
    <submittedName>
        <fullName evidence="1">Uncharacterized protein</fullName>
    </submittedName>
</protein>
<gene>
    <name evidence="1" type="ORF">P5673_012293</name>
</gene>
<dbReference type="EMBL" id="JARQWQ010000023">
    <property type="protein sequence ID" value="KAK2564072.1"/>
    <property type="molecule type" value="Genomic_DNA"/>
</dbReference>
<evidence type="ECO:0000313" key="1">
    <source>
        <dbReference type="EMBL" id="KAK2564072.1"/>
    </source>
</evidence>
<accession>A0AAD9QMP4</accession>
<comment type="caution">
    <text evidence="1">The sequence shown here is derived from an EMBL/GenBank/DDBJ whole genome shotgun (WGS) entry which is preliminary data.</text>
</comment>
<reference evidence="1" key="1">
    <citation type="journal article" date="2023" name="G3 (Bethesda)">
        <title>Whole genome assembly and annotation of the endangered Caribbean coral Acropora cervicornis.</title>
        <authorList>
            <person name="Selwyn J.D."/>
            <person name="Vollmer S.V."/>
        </authorList>
    </citation>
    <scope>NUCLEOTIDE SEQUENCE</scope>
    <source>
        <strain evidence="1">K2</strain>
    </source>
</reference>
<dbReference type="Proteomes" id="UP001249851">
    <property type="component" value="Unassembled WGS sequence"/>
</dbReference>
<evidence type="ECO:0000313" key="2">
    <source>
        <dbReference type="Proteomes" id="UP001249851"/>
    </source>
</evidence>
<keyword evidence="2" id="KW-1185">Reference proteome</keyword>
<name>A0AAD9QMP4_ACRCE</name>
<sequence length="128" mass="15255">MRNSKLAHGERRFSRKEWLSKAQIRSFFSRIRAAGRKQAVLQSERQIDVDSEDDFGCMKSNYLIKPLKKMNLGIKLWTKSMCDILWFTISTIYVNYQLTKFNVTMLKEICNYLEIQVKYRDTKMVILD</sequence>
<organism evidence="1 2">
    <name type="scientific">Acropora cervicornis</name>
    <name type="common">Staghorn coral</name>
    <dbReference type="NCBI Taxonomy" id="6130"/>
    <lineage>
        <taxon>Eukaryota</taxon>
        <taxon>Metazoa</taxon>
        <taxon>Cnidaria</taxon>
        <taxon>Anthozoa</taxon>
        <taxon>Hexacorallia</taxon>
        <taxon>Scleractinia</taxon>
        <taxon>Astrocoeniina</taxon>
        <taxon>Acroporidae</taxon>
        <taxon>Acropora</taxon>
    </lineage>
</organism>
<dbReference type="AlphaFoldDB" id="A0AAD9QMP4"/>